<dbReference type="Gene3D" id="3.20.20.70">
    <property type="entry name" value="Aldolase class I"/>
    <property type="match status" value="1"/>
</dbReference>
<dbReference type="Gene3D" id="3.90.1210.10">
    <property type="entry name" value="Antifreeze-like/N-acetylneuraminic acid synthase C-terminal domain"/>
    <property type="match status" value="1"/>
</dbReference>
<dbReference type="AlphaFoldDB" id="A0A917KEI8"/>
<dbReference type="SUPFAM" id="SSF51569">
    <property type="entry name" value="Aldolase"/>
    <property type="match status" value="1"/>
</dbReference>
<dbReference type="InterPro" id="IPR020007">
    <property type="entry name" value="NeuB/NeuA"/>
</dbReference>
<dbReference type="PANTHER" id="PTHR42966">
    <property type="entry name" value="N-ACETYLNEURAMINATE SYNTHASE"/>
    <property type="match status" value="1"/>
</dbReference>
<name>A0A917KEI8_9BACL</name>
<reference evidence="2" key="1">
    <citation type="journal article" date="2014" name="Int. J. Syst. Evol. Microbiol.">
        <title>Complete genome sequence of Corynebacterium casei LMG S-19264T (=DSM 44701T), isolated from a smear-ripened cheese.</title>
        <authorList>
            <consortium name="US DOE Joint Genome Institute (JGI-PGF)"/>
            <person name="Walter F."/>
            <person name="Albersmeier A."/>
            <person name="Kalinowski J."/>
            <person name="Ruckert C."/>
        </authorList>
    </citation>
    <scope>NUCLEOTIDE SEQUENCE</scope>
    <source>
        <strain evidence="2">JCM 18487</strain>
    </source>
</reference>
<dbReference type="SUPFAM" id="SSF51269">
    <property type="entry name" value="AFP III-like domain"/>
    <property type="match status" value="1"/>
</dbReference>
<feature type="domain" description="AFP-like" evidence="1">
    <location>
        <begin position="307"/>
        <end position="358"/>
    </location>
</feature>
<evidence type="ECO:0000313" key="2">
    <source>
        <dbReference type="EMBL" id="GGJ11276.1"/>
    </source>
</evidence>
<comment type="caution">
    <text evidence="2">The sequence shown here is derived from an EMBL/GenBank/DDBJ whole genome shotgun (WGS) entry which is preliminary data.</text>
</comment>
<dbReference type="PROSITE" id="PS50844">
    <property type="entry name" value="AFP_LIKE"/>
    <property type="match status" value="1"/>
</dbReference>
<accession>A0A917KEI8</accession>
<keyword evidence="3" id="KW-1185">Reference proteome</keyword>
<dbReference type="EMBL" id="BMOY01000037">
    <property type="protein sequence ID" value="GGJ11276.1"/>
    <property type="molecule type" value="Genomic_DNA"/>
</dbReference>
<gene>
    <name evidence="2" type="primary">spsE</name>
    <name evidence="2" type="ORF">GCM10010885_20740</name>
</gene>
<dbReference type="InterPro" id="IPR013785">
    <property type="entry name" value="Aldolase_TIM"/>
</dbReference>
<dbReference type="Pfam" id="PF08666">
    <property type="entry name" value="SAF"/>
    <property type="match status" value="1"/>
</dbReference>
<evidence type="ECO:0000313" key="3">
    <source>
        <dbReference type="Proteomes" id="UP000637695"/>
    </source>
</evidence>
<dbReference type="InterPro" id="IPR013132">
    <property type="entry name" value="PseI/NeuA/B-like_N"/>
</dbReference>
<dbReference type="InterPro" id="IPR006190">
    <property type="entry name" value="SAF_AFP_Neu5Ac"/>
</dbReference>
<dbReference type="PANTHER" id="PTHR42966:SF1">
    <property type="entry name" value="SIALIC ACID SYNTHASE"/>
    <property type="match status" value="1"/>
</dbReference>
<dbReference type="InterPro" id="IPR013974">
    <property type="entry name" value="SAF"/>
</dbReference>
<dbReference type="InterPro" id="IPR036732">
    <property type="entry name" value="AFP_Neu5c_C_sf"/>
</dbReference>
<reference evidence="2" key="2">
    <citation type="submission" date="2020-09" db="EMBL/GenBank/DDBJ databases">
        <authorList>
            <person name="Sun Q."/>
            <person name="Ohkuma M."/>
        </authorList>
    </citation>
    <scope>NUCLEOTIDE SEQUENCE</scope>
    <source>
        <strain evidence="2">JCM 18487</strain>
    </source>
</reference>
<dbReference type="NCBIfam" id="TIGR03569">
    <property type="entry name" value="NeuB_NnaB"/>
    <property type="match status" value="1"/>
</dbReference>
<dbReference type="Proteomes" id="UP000637695">
    <property type="component" value="Unassembled WGS sequence"/>
</dbReference>
<dbReference type="GO" id="GO:0047444">
    <property type="term" value="F:N-acylneuraminate-9-phosphate synthase activity"/>
    <property type="evidence" value="ECO:0007669"/>
    <property type="project" value="TreeGrafter"/>
</dbReference>
<dbReference type="Pfam" id="PF03102">
    <property type="entry name" value="NeuB"/>
    <property type="match status" value="1"/>
</dbReference>
<protein>
    <submittedName>
        <fullName evidence="2">Sialic acid synthase</fullName>
    </submittedName>
</protein>
<evidence type="ECO:0000259" key="1">
    <source>
        <dbReference type="PROSITE" id="PS50844"/>
    </source>
</evidence>
<proteinExistence type="predicted"/>
<dbReference type="InterPro" id="IPR057736">
    <property type="entry name" value="SAF_PseI/NeuA/NeuB"/>
</dbReference>
<dbReference type="InterPro" id="IPR051690">
    <property type="entry name" value="PseI-like"/>
</dbReference>
<organism evidence="2 3">
    <name type="scientific">Alicyclobacillus cellulosilyticus</name>
    <dbReference type="NCBI Taxonomy" id="1003997"/>
    <lineage>
        <taxon>Bacteria</taxon>
        <taxon>Bacillati</taxon>
        <taxon>Bacillota</taxon>
        <taxon>Bacilli</taxon>
        <taxon>Bacillales</taxon>
        <taxon>Alicyclobacillaceae</taxon>
        <taxon>Alicyclobacillus</taxon>
    </lineage>
</organism>
<dbReference type="GO" id="GO:0016051">
    <property type="term" value="P:carbohydrate biosynthetic process"/>
    <property type="evidence" value="ECO:0007669"/>
    <property type="project" value="InterPro"/>
</dbReference>
<sequence length="358" mass="39293">MGRTFIIAEAGVNHNGSLDLALRLVDAAASAGVDAVKFQTFRADRLVTRTVPTAAYQQQSGSAGRTQFELLHRLELSEAEHRVIAARCRERNVQFLSTPFDEQSLDFLAGKLKVPALKISSGDLTNAPLLLRAAMTGLPIYLSTGMSTLGEIEQALMVLAFGYLHGRTALPTASALRQAYASEEGQSLLRERVVLLHCTTEYPCPYDEVNLRAMRTLNETFGLPVGISDHTEGIVVPIAAVAMGASVIEKHFTLDRNLPGPDHRASIEPEELVQMVRTIRQTEQALGRGLKFPTPSEAKNREVVRKGLVTTRPVRRGERFTTDNLAIKRGGGAEPILYWDFLGRVAERDYEADEPVTS</sequence>
<dbReference type="CDD" id="cd11615">
    <property type="entry name" value="SAF_NeuB_like"/>
    <property type="match status" value="1"/>
</dbReference>